<sequence length="51" mass="6095">MCFVQSFFLQCQRMYSGISVYKREVAQSILYKTIKSALLSRQSNQWEIDLR</sequence>
<accession>A0A0E9SDK0</accession>
<reference evidence="1" key="2">
    <citation type="journal article" date="2015" name="Fish Shellfish Immunol.">
        <title>Early steps in the European eel (Anguilla anguilla)-Vibrio vulnificus interaction in the gills: Role of the RtxA13 toxin.</title>
        <authorList>
            <person name="Callol A."/>
            <person name="Pajuelo D."/>
            <person name="Ebbesson L."/>
            <person name="Teles M."/>
            <person name="MacKenzie S."/>
            <person name="Amaro C."/>
        </authorList>
    </citation>
    <scope>NUCLEOTIDE SEQUENCE</scope>
</reference>
<name>A0A0E9SDK0_ANGAN</name>
<proteinExistence type="predicted"/>
<evidence type="ECO:0000313" key="1">
    <source>
        <dbReference type="EMBL" id="JAH38750.1"/>
    </source>
</evidence>
<dbReference type="EMBL" id="GBXM01069827">
    <property type="protein sequence ID" value="JAH38750.1"/>
    <property type="molecule type" value="Transcribed_RNA"/>
</dbReference>
<protein>
    <submittedName>
        <fullName evidence="1">Uncharacterized protein</fullName>
    </submittedName>
</protein>
<organism evidence="1">
    <name type="scientific">Anguilla anguilla</name>
    <name type="common">European freshwater eel</name>
    <name type="synonym">Muraena anguilla</name>
    <dbReference type="NCBI Taxonomy" id="7936"/>
    <lineage>
        <taxon>Eukaryota</taxon>
        <taxon>Metazoa</taxon>
        <taxon>Chordata</taxon>
        <taxon>Craniata</taxon>
        <taxon>Vertebrata</taxon>
        <taxon>Euteleostomi</taxon>
        <taxon>Actinopterygii</taxon>
        <taxon>Neopterygii</taxon>
        <taxon>Teleostei</taxon>
        <taxon>Anguilliformes</taxon>
        <taxon>Anguillidae</taxon>
        <taxon>Anguilla</taxon>
    </lineage>
</organism>
<dbReference type="AlphaFoldDB" id="A0A0E9SDK0"/>
<reference evidence="1" key="1">
    <citation type="submission" date="2014-11" db="EMBL/GenBank/DDBJ databases">
        <authorList>
            <person name="Amaro Gonzalez C."/>
        </authorList>
    </citation>
    <scope>NUCLEOTIDE SEQUENCE</scope>
</reference>